<proteinExistence type="predicted"/>
<evidence type="ECO:0000313" key="1">
    <source>
        <dbReference type="EMBL" id="MDK3016546.1"/>
    </source>
</evidence>
<dbReference type="EMBL" id="JASNJD010000001">
    <property type="protein sequence ID" value="MDK3016546.1"/>
    <property type="molecule type" value="Genomic_DNA"/>
</dbReference>
<keyword evidence="2" id="KW-1185">Reference proteome</keyword>
<sequence>MALDVLWAGPDEFSLVDALIFVAWIEGAKDELAKRGLPVTI</sequence>
<comment type="caution">
    <text evidence="1">The sequence shown here is derived from an EMBL/GenBank/DDBJ whole genome shotgun (WGS) entry which is preliminary data.</text>
</comment>
<accession>A0ABT7EW36</accession>
<dbReference type="RefSeq" id="WP_284479356.1">
    <property type="nucleotide sequence ID" value="NZ_JASNJD010000001.1"/>
</dbReference>
<gene>
    <name evidence="1" type="ORF">QO033_02595</name>
</gene>
<protein>
    <submittedName>
        <fullName evidence="1">Uncharacterized protein</fullName>
    </submittedName>
</protein>
<evidence type="ECO:0000313" key="2">
    <source>
        <dbReference type="Proteomes" id="UP001243757"/>
    </source>
</evidence>
<organism evidence="1 2">
    <name type="scientific">Pseudodonghicola flavimaris</name>
    <dbReference type="NCBI Taxonomy" id="3050036"/>
    <lineage>
        <taxon>Bacteria</taxon>
        <taxon>Pseudomonadati</taxon>
        <taxon>Pseudomonadota</taxon>
        <taxon>Alphaproteobacteria</taxon>
        <taxon>Rhodobacterales</taxon>
        <taxon>Paracoccaceae</taxon>
        <taxon>Pseudodonghicola</taxon>
    </lineage>
</organism>
<dbReference type="Proteomes" id="UP001243757">
    <property type="component" value="Unassembled WGS sequence"/>
</dbReference>
<reference evidence="1 2" key="1">
    <citation type="submission" date="2023-05" db="EMBL/GenBank/DDBJ databases">
        <title>Pseudodonghicola sp. nov.</title>
        <authorList>
            <person name="Huang J."/>
        </authorList>
    </citation>
    <scope>NUCLEOTIDE SEQUENCE [LARGE SCALE GENOMIC DNA]</scope>
    <source>
        <strain evidence="1 2">IC7</strain>
    </source>
</reference>
<name>A0ABT7EW36_9RHOB</name>